<feature type="transmembrane region" description="Helical" evidence="10">
    <location>
        <begin position="281"/>
        <end position="306"/>
    </location>
</feature>
<keyword evidence="3" id="KW-1003">Cell membrane</keyword>
<feature type="transmembrane region" description="Helical" evidence="10">
    <location>
        <begin position="6"/>
        <end position="23"/>
    </location>
</feature>
<dbReference type="GO" id="GO:0051453">
    <property type="term" value="P:regulation of intracellular pH"/>
    <property type="evidence" value="ECO:0007669"/>
    <property type="project" value="TreeGrafter"/>
</dbReference>
<feature type="transmembrane region" description="Helical" evidence="10">
    <location>
        <begin position="67"/>
        <end position="85"/>
    </location>
</feature>
<evidence type="ECO:0000256" key="4">
    <source>
        <dbReference type="ARBA" id="ARBA00022692"/>
    </source>
</evidence>
<dbReference type="Gene3D" id="2.60.120.10">
    <property type="entry name" value="Jelly Rolls"/>
    <property type="match status" value="1"/>
</dbReference>
<gene>
    <name evidence="12" type="ORF">BSTOLATCC_MIC26239</name>
</gene>
<dbReference type="AlphaFoldDB" id="A0AAU9J4Z9"/>
<keyword evidence="4 10" id="KW-0812">Transmembrane</keyword>
<keyword evidence="7" id="KW-0406">Ion transport</keyword>
<evidence type="ECO:0000256" key="6">
    <source>
        <dbReference type="ARBA" id="ARBA00023053"/>
    </source>
</evidence>
<dbReference type="InterPro" id="IPR018490">
    <property type="entry name" value="cNMP-bd_dom_sf"/>
</dbReference>
<dbReference type="GO" id="GO:0005886">
    <property type="term" value="C:plasma membrane"/>
    <property type="evidence" value="ECO:0007669"/>
    <property type="project" value="UniProtKB-SubCell"/>
</dbReference>
<feature type="transmembrane region" description="Helical" evidence="10">
    <location>
        <begin position="196"/>
        <end position="218"/>
    </location>
</feature>
<dbReference type="EMBL" id="CAJZBQ010000025">
    <property type="protein sequence ID" value="CAG9320321.1"/>
    <property type="molecule type" value="Genomic_DNA"/>
</dbReference>
<evidence type="ECO:0000259" key="11">
    <source>
        <dbReference type="PROSITE" id="PS50042"/>
    </source>
</evidence>
<feature type="transmembrane region" description="Helical" evidence="10">
    <location>
        <begin position="97"/>
        <end position="118"/>
    </location>
</feature>
<evidence type="ECO:0000256" key="7">
    <source>
        <dbReference type="ARBA" id="ARBA00023065"/>
    </source>
</evidence>
<dbReference type="InterPro" id="IPR000595">
    <property type="entry name" value="cNMP-bd_dom"/>
</dbReference>
<keyword evidence="9" id="KW-0739">Sodium transport</keyword>
<dbReference type="Pfam" id="PF00999">
    <property type="entry name" value="Na_H_Exchanger"/>
    <property type="match status" value="1"/>
</dbReference>
<dbReference type="InterPro" id="IPR014710">
    <property type="entry name" value="RmlC-like_jellyroll"/>
</dbReference>
<evidence type="ECO:0000256" key="8">
    <source>
        <dbReference type="ARBA" id="ARBA00023136"/>
    </source>
</evidence>
<dbReference type="InterPro" id="IPR006153">
    <property type="entry name" value="Cation/H_exchanger_TM"/>
</dbReference>
<protein>
    <recommendedName>
        <fullName evidence="11">Cyclic nucleotide-binding domain-containing protein</fullName>
    </recommendedName>
</protein>
<evidence type="ECO:0000256" key="5">
    <source>
        <dbReference type="ARBA" id="ARBA00022989"/>
    </source>
</evidence>
<evidence type="ECO:0000256" key="10">
    <source>
        <dbReference type="SAM" id="Phobius"/>
    </source>
</evidence>
<evidence type="ECO:0000256" key="3">
    <source>
        <dbReference type="ARBA" id="ARBA00022475"/>
    </source>
</evidence>
<dbReference type="GO" id="GO:0015385">
    <property type="term" value="F:sodium:proton antiporter activity"/>
    <property type="evidence" value="ECO:0007669"/>
    <property type="project" value="InterPro"/>
</dbReference>
<evidence type="ECO:0000313" key="13">
    <source>
        <dbReference type="Proteomes" id="UP001162131"/>
    </source>
</evidence>
<accession>A0AAU9J4Z9</accession>
<reference evidence="12" key="1">
    <citation type="submission" date="2021-09" db="EMBL/GenBank/DDBJ databases">
        <authorList>
            <consortium name="AG Swart"/>
            <person name="Singh M."/>
            <person name="Singh A."/>
            <person name="Seah K."/>
            <person name="Emmerich C."/>
        </authorList>
    </citation>
    <scope>NUCLEOTIDE SEQUENCE</scope>
    <source>
        <strain evidence="12">ATCC30299</strain>
    </source>
</reference>
<comment type="subcellular location">
    <subcellularLocation>
        <location evidence="1">Cell membrane</location>
        <topology evidence="1">Multi-pass membrane protein</topology>
    </subcellularLocation>
</comment>
<feature type="transmembrane region" description="Helical" evidence="10">
    <location>
        <begin position="30"/>
        <end position="47"/>
    </location>
</feature>
<dbReference type="InterPro" id="IPR018422">
    <property type="entry name" value="Cation/H_exchanger_CPA1"/>
</dbReference>
<keyword evidence="6" id="KW-0915">Sodium</keyword>
<dbReference type="PROSITE" id="PS50042">
    <property type="entry name" value="CNMP_BINDING_3"/>
    <property type="match status" value="1"/>
</dbReference>
<feature type="transmembrane region" description="Helical" evidence="10">
    <location>
        <begin position="318"/>
        <end position="341"/>
    </location>
</feature>
<dbReference type="Proteomes" id="UP001162131">
    <property type="component" value="Unassembled WGS sequence"/>
</dbReference>
<name>A0AAU9J4Z9_9CILI</name>
<sequence length="979" mass="110756">MSNFPAEIILFIFMSILFTVASYEIKKRFYVPVSPCLLVFGTLARVIGTYFGDLGPTVSLLDDLDPVIVQLAVMPALIFEASLGTDWYTFKKIFWQILPMATTVVCLTSFLTACVLKYMMTYDFGWNESLMLGVILNATDHVAVMAMLKELRANDRFETLLGGETLLNEATVVVFFNICLDSAVGEVKVSDRFVSFFQLTLGGLGLGLGFSLALAWSIKRIVNDMSQEINLTVVTAYVLFWLADHKAGCSGALAVVTLGLFMSSYGKTLISPLVEKSLHDFWHITGVNMEAIVFILAGMLLGMLIADTNNLGINEVSMLLALFVLLHIVRGIVVWIHFPILKRLGYGLSIKEAFIMTIAGIKGVIATALALIGYHHSDLNERFRSLLLFFTIGTVGLTILVDSFAVKFFVRKFGMDTLSEVQENMMLGVTTAVLQQTAKKVERIRSLKEFNLVKWDEVMNLAGPKCLLNQIMKQTKVGKKLLKKYPHDTPEELLEKYVKKFNLTTSVLTTETRRRFFTTLKGIYWHEFEAGQCLGYTVLILIDSCNQALDVENSAMCDWEILEKEIYNPKLMNFLRISSKIPIIGRLFKYILYERITLTYDAASTFIKSHEEAQELIDQMEIDIDELIFHEVMKESHIQIESCKEFIGTHITENYPEVIAEVQSKMASHTLLLSQRKLISKIYHQGVIKKVEYDHLLTAIDHNMKRLTFQSTPHVPSIKEMLKNRFRKAKAKDIEQLLPYIEEKHFQPDVMLFEEGQPINGAYLIFNGRVREFGNCINKELSIGNIAGVHHLLVNCRGNTTTAVTLSVVYAALIPPWISEKHVFMEDLYKEAAEEVLLLNKAKLGLEEAKNEHICRVAQRSIVRHVHEGSFIDLRRGALVLWGRVKKDKEEFSLLPPTKKIIQSADEAIVMLFPAHFGGILKQHKSISAAFASYYIRSASKNVNLNIKNPASDELQGLNTTLKLQKREVLRTKTDEEKD</sequence>
<keyword evidence="5 10" id="KW-1133">Transmembrane helix</keyword>
<dbReference type="SUPFAM" id="SSF51206">
    <property type="entry name" value="cAMP-binding domain-like"/>
    <property type="match status" value="1"/>
</dbReference>
<dbReference type="GO" id="GO:0098719">
    <property type="term" value="P:sodium ion import across plasma membrane"/>
    <property type="evidence" value="ECO:0007669"/>
    <property type="project" value="TreeGrafter"/>
</dbReference>
<dbReference type="GO" id="GO:0015386">
    <property type="term" value="F:potassium:proton antiporter activity"/>
    <property type="evidence" value="ECO:0007669"/>
    <property type="project" value="TreeGrafter"/>
</dbReference>
<feature type="transmembrane region" description="Helical" evidence="10">
    <location>
        <begin position="386"/>
        <end position="410"/>
    </location>
</feature>
<feature type="domain" description="Cyclic nucleotide-binding" evidence="11">
    <location>
        <begin position="725"/>
        <end position="806"/>
    </location>
</feature>
<dbReference type="PANTHER" id="PTHR10110">
    <property type="entry name" value="SODIUM/HYDROGEN EXCHANGER"/>
    <property type="match status" value="1"/>
</dbReference>
<dbReference type="Gene3D" id="6.10.140.1330">
    <property type="match status" value="1"/>
</dbReference>
<organism evidence="12 13">
    <name type="scientific">Blepharisma stoltei</name>
    <dbReference type="NCBI Taxonomy" id="1481888"/>
    <lineage>
        <taxon>Eukaryota</taxon>
        <taxon>Sar</taxon>
        <taxon>Alveolata</taxon>
        <taxon>Ciliophora</taxon>
        <taxon>Postciliodesmatophora</taxon>
        <taxon>Heterotrichea</taxon>
        <taxon>Heterotrichida</taxon>
        <taxon>Blepharismidae</taxon>
        <taxon>Blepharisma</taxon>
    </lineage>
</organism>
<proteinExistence type="predicted"/>
<evidence type="ECO:0000256" key="9">
    <source>
        <dbReference type="ARBA" id="ARBA00023201"/>
    </source>
</evidence>
<feature type="transmembrane region" description="Helical" evidence="10">
    <location>
        <begin position="353"/>
        <end position="374"/>
    </location>
</feature>
<evidence type="ECO:0000256" key="1">
    <source>
        <dbReference type="ARBA" id="ARBA00004651"/>
    </source>
</evidence>
<dbReference type="PANTHER" id="PTHR10110:SF86">
    <property type="entry name" value="SODIUM_HYDROGEN EXCHANGER 7"/>
    <property type="match status" value="1"/>
</dbReference>
<evidence type="ECO:0000256" key="2">
    <source>
        <dbReference type="ARBA" id="ARBA00022448"/>
    </source>
</evidence>
<keyword evidence="8 10" id="KW-0472">Membrane</keyword>
<comment type="caution">
    <text evidence="12">The sequence shown here is derived from an EMBL/GenBank/DDBJ whole genome shotgun (WGS) entry which is preliminary data.</text>
</comment>
<evidence type="ECO:0000313" key="12">
    <source>
        <dbReference type="EMBL" id="CAG9320321.1"/>
    </source>
</evidence>
<feature type="transmembrane region" description="Helical" evidence="10">
    <location>
        <begin position="238"/>
        <end position="261"/>
    </location>
</feature>
<keyword evidence="2" id="KW-0813">Transport</keyword>
<keyword evidence="13" id="KW-1185">Reference proteome</keyword>